<dbReference type="EMBL" id="MG757156">
    <property type="protein sequence ID" value="AVD99730.1"/>
    <property type="molecule type" value="Genomic_DNA"/>
</dbReference>
<keyword evidence="2" id="KW-1185">Reference proteome</keyword>
<dbReference type="Proteomes" id="UP000240246">
    <property type="component" value="Segment"/>
</dbReference>
<evidence type="ECO:0000313" key="2">
    <source>
        <dbReference type="Proteomes" id="UP000240246"/>
    </source>
</evidence>
<proteinExistence type="predicted"/>
<sequence>MKVSLHRTILKGFNAEFMRWRPGNEVGGILLRGFGFRFMVYRLKP</sequence>
<organism evidence="1 2">
    <name type="scientific">Mycobacterium phage Cuke</name>
    <dbReference type="NCBI Taxonomy" id="2079417"/>
    <lineage>
        <taxon>Viruses</taxon>
        <taxon>Duplodnaviria</taxon>
        <taxon>Heunggongvirae</taxon>
        <taxon>Uroviricota</taxon>
        <taxon>Caudoviricetes</taxon>
        <taxon>Cukevirus</taxon>
        <taxon>Cukevirus cuke</taxon>
    </lineage>
</organism>
<name>A0A2L1IWZ4_9CAUD</name>
<protein>
    <submittedName>
        <fullName evidence="1">Uncharacterized protein</fullName>
    </submittedName>
</protein>
<accession>A0A2L1IWZ4</accession>
<gene>
    <name evidence="1" type="ORF">SEA_CUKE_114</name>
</gene>
<evidence type="ECO:0000313" key="1">
    <source>
        <dbReference type="EMBL" id="AVD99730.1"/>
    </source>
</evidence>
<reference evidence="2" key="1">
    <citation type="submission" date="2018-01" db="EMBL/GenBank/DDBJ databases">
        <authorList>
            <person name="Gaut B.S."/>
            <person name="Morton B.R."/>
            <person name="Clegg M.T."/>
            <person name="Duvall M.R."/>
        </authorList>
    </citation>
    <scope>NUCLEOTIDE SEQUENCE [LARGE SCALE GENOMIC DNA]</scope>
</reference>